<dbReference type="EMBL" id="JAADJT010000014">
    <property type="protein sequence ID" value="NGZ87658.1"/>
    <property type="molecule type" value="Genomic_DNA"/>
</dbReference>
<evidence type="ECO:0000259" key="1">
    <source>
        <dbReference type="PROSITE" id="PS51704"/>
    </source>
</evidence>
<comment type="caution">
    <text evidence="2">The sequence shown here is derived from an EMBL/GenBank/DDBJ whole genome shotgun (WGS) entry which is preliminary data.</text>
</comment>
<dbReference type="Proteomes" id="UP000666369">
    <property type="component" value="Unassembled WGS sequence"/>
</dbReference>
<dbReference type="InterPro" id="IPR030395">
    <property type="entry name" value="GP_PDE_dom"/>
</dbReference>
<sequence length="250" mass="26892">MWPYPKIVAHRGGGTLAPENTIAGLRAGLAYGFRAVEFDVMLSRDGIGMVMHDPDFGRTVAGQGSVPETDAIALAGMDAGSWFGPQFAGEPVPFFTQFIDYCKQQRIWMNVEIKPADGFEAATGDWVAKVTRDSFQAEIAAGDPAAIPLLSSFSFAALAAARDAAPELPRAYLLDKIPADWQQQARELGAVAIHTNQKHLTPELAAQIKAAGYGLFCYTINDPARGREILSWGVDGFCTDRIDLIGPGFA</sequence>
<dbReference type="PANTHER" id="PTHR46211">
    <property type="entry name" value="GLYCEROPHOSPHORYL DIESTER PHOSPHODIESTERASE"/>
    <property type="match status" value="1"/>
</dbReference>
<feature type="domain" description="GP-PDE" evidence="1">
    <location>
        <begin position="5"/>
        <end position="249"/>
    </location>
</feature>
<accession>A0ABX0FT63</accession>
<evidence type="ECO:0000313" key="2">
    <source>
        <dbReference type="EMBL" id="NGZ87658.1"/>
    </source>
</evidence>
<gene>
    <name evidence="2" type="primary">ugpQ</name>
    <name evidence="2" type="ORF">GW587_25790</name>
</gene>
<dbReference type="InterPro" id="IPR017946">
    <property type="entry name" value="PLC-like_Pdiesterase_TIM-brl"/>
</dbReference>
<dbReference type="SUPFAM" id="SSF51695">
    <property type="entry name" value="PLC-like phosphodiesterases"/>
    <property type="match status" value="1"/>
</dbReference>
<reference evidence="2 3" key="1">
    <citation type="submission" date="2020-01" db="EMBL/GenBank/DDBJ databases">
        <authorList>
            <person name="Lee S.D."/>
        </authorList>
    </citation>
    <scope>NUCLEOTIDE SEQUENCE [LARGE SCALE GENOMIC DNA]</scope>
    <source>
        <strain evidence="2 3">SAP-35</strain>
    </source>
</reference>
<evidence type="ECO:0000313" key="3">
    <source>
        <dbReference type="Proteomes" id="UP000666369"/>
    </source>
</evidence>
<organism evidence="2 3">
    <name type="scientific">Duganella aceris</name>
    <dbReference type="NCBI Taxonomy" id="2703883"/>
    <lineage>
        <taxon>Bacteria</taxon>
        <taxon>Pseudomonadati</taxon>
        <taxon>Pseudomonadota</taxon>
        <taxon>Betaproteobacteria</taxon>
        <taxon>Burkholderiales</taxon>
        <taxon>Oxalobacteraceae</taxon>
        <taxon>Telluria group</taxon>
        <taxon>Duganella</taxon>
    </lineage>
</organism>
<keyword evidence="2" id="KW-0378">Hydrolase</keyword>
<dbReference type="GO" id="GO:0008889">
    <property type="term" value="F:glycerophosphodiester phosphodiesterase activity"/>
    <property type="evidence" value="ECO:0007669"/>
    <property type="project" value="UniProtKB-EC"/>
</dbReference>
<dbReference type="Pfam" id="PF03009">
    <property type="entry name" value="GDPD"/>
    <property type="match status" value="1"/>
</dbReference>
<dbReference type="RefSeq" id="WP_166107791.1">
    <property type="nucleotide sequence ID" value="NZ_JAADJT010000014.1"/>
</dbReference>
<proteinExistence type="predicted"/>
<dbReference type="EC" id="3.1.4.46" evidence="2"/>
<protein>
    <submittedName>
        <fullName evidence="2">Glycerophosphodiester phosphodiesterase</fullName>
        <ecNumber evidence="2">3.1.4.46</ecNumber>
    </submittedName>
</protein>
<dbReference type="NCBIfam" id="NF006989">
    <property type="entry name" value="PRK09454.1"/>
    <property type="match status" value="1"/>
</dbReference>
<keyword evidence="3" id="KW-1185">Reference proteome</keyword>
<dbReference type="Gene3D" id="3.20.20.190">
    <property type="entry name" value="Phosphatidylinositol (PI) phosphodiesterase"/>
    <property type="match status" value="1"/>
</dbReference>
<reference evidence="3" key="2">
    <citation type="submission" date="2023-07" db="EMBL/GenBank/DDBJ databases">
        <title>Duganella aceri sp. nov., isolated from tree sap.</title>
        <authorList>
            <person name="Kim I.S."/>
        </authorList>
    </citation>
    <scope>NUCLEOTIDE SEQUENCE [LARGE SCALE GENOMIC DNA]</scope>
    <source>
        <strain evidence="3">SAP-35</strain>
    </source>
</reference>
<name>A0ABX0FT63_9BURK</name>
<dbReference type="PANTHER" id="PTHR46211:SF1">
    <property type="entry name" value="GLYCEROPHOSPHODIESTER PHOSPHODIESTERASE, CYTOPLASMIC"/>
    <property type="match status" value="1"/>
</dbReference>
<dbReference type="PROSITE" id="PS51704">
    <property type="entry name" value="GP_PDE"/>
    <property type="match status" value="1"/>
</dbReference>